<dbReference type="EMBL" id="BLXT01000437">
    <property type="protein sequence ID" value="GFN77050.1"/>
    <property type="molecule type" value="Genomic_DNA"/>
</dbReference>
<name>A0AAV3Y3S0_9GAST</name>
<protein>
    <submittedName>
        <fullName evidence="1">Uncharacterized protein</fullName>
    </submittedName>
</protein>
<dbReference type="Proteomes" id="UP000735302">
    <property type="component" value="Unassembled WGS sequence"/>
</dbReference>
<sequence>MGPWNSEATTQCPADKRFPKFYEAFKANEYLQCLDRRDVVQIFCTRAKHTLLQSGWASHGWFYFTVWGRRQIGSKCCSTAEEWPLNVTHGGLQCPGPYSVEGDKCAMSMEANPLHIFSGKPCSGNDTRL</sequence>
<dbReference type="AlphaFoldDB" id="A0AAV3Y3S0"/>
<keyword evidence="2" id="KW-1185">Reference proteome</keyword>
<organism evidence="1 2">
    <name type="scientific">Plakobranchus ocellatus</name>
    <dbReference type="NCBI Taxonomy" id="259542"/>
    <lineage>
        <taxon>Eukaryota</taxon>
        <taxon>Metazoa</taxon>
        <taxon>Spiralia</taxon>
        <taxon>Lophotrochozoa</taxon>
        <taxon>Mollusca</taxon>
        <taxon>Gastropoda</taxon>
        <taxon>Heterobranchia</taxon>
        <taxon>Euthyneura</taxon>
        <taxon>Panpulmonata</taxon>
        <taxon>Sacoglossa</taxon>
        <taxon>Placobranchoidea</taxon>
        <taxon>Plakobranchidae</taxon>
        <taxon>Plakobranchus</taxon>
    </lineage>
</organism>
<comment type="caution">
    <text evidence="1">The sequence shown here is derived from an EMBL/GenBank/DDBJ whole genome shotgun (WGS) entry which is preliminary data.</text>
</comment>
<evidence type="ECO:0000313" key="1">
    <source>
        <dbReference type="EMBL" id="GFN77050.1"/>
    </source>
</evidence>
<gene>
    <name evidence="1" type="ORF">PoB_000355600</name>
</gene>
<proteinExistence type="predicted"/>
<evidence type="ECO:0000313" key="2">
    <source>
        <dbReference type="Proteomes" id="UP000735302"/>
    </source>
</evidence>
<reference evidence="1 2" key="1">
    <citation type="journal article" date="2021" name="Elife">
        <title>Chloroplast acquisition without the gene transfer in kleptoplastic sea slugs, Plakobranchus ocellatus.</title>
        <authorList>
            <person name="Maeda T."/>
            <person name="Takahashi S."/>
            <person name="Yoshida T."/>
            <person name="Shimamura S."/>
            <person name="Takaki Y."/>
            <person name="Nagai Y."/>
            <person name="Toyoda A."/>
            <person name="Suzuki Y."/>
            <person name="Arimoto A."/>
            <person name="Ishii H."/>
            <person name="Satoh N."/>
            <person name="Nishiyama T."/>
            <person name="Hasebe M."/>
            <person name="Maruyama T."/>
            <person name="Minagawa J."/>
            <person name="Obokata J."/>
            <person name="Shigenobu S."/>
        </authorList>
    </citation>
    <scope>NUCLEOTIDE SEQUENCE [LARGE SCALE GENOMIC DNA]</scope>
</reference>
<accession>A0AAV3Y3S0</accession>